<dbReference type="KEGG" id="elim:B2M23_11305"/>
<dbReference type="InterPro" id="IPR027417">
    <property type="entry name" value="P-loop_NTPase"/>
</dbReference>
<sequence length="178" mass="20300">MENGCIFEMDCPVQGKTAKRHFWKAGLIFGTLFRGEKILYTAHDYSTVTQLFDRVQHFFGEKKDDPECKYPELNARVSSVRRAAGKEAIFFKNGAGIIFRREPSPRGVVLQSMWSSFDEAQELTDTQLKAIMATASSSPLRTRNLSLPAHRRGQKHLGTYSPYPGRGIDRRRKGRIME</sequence>
<evidence type="ECO:0000313" key="2">
    <source>
        <dbReference type="EMBL" id="ARD66092.1"/>
    </source>
</evidence>
<feature type="region of interest" description="Disordered" evidence="1">
    <location>
        <begin position="154"/>
        <end position="178"/>
    </location>
</feature>
<dbReference type="Proteomes" id="UP000192391">
    <property type="component" value="Chromosome"/>
</dbReference>
<dbReference type="Gene3D" id="3.40.50.300">
    <property type="entry name" value="P-loop containing nucleotide triphosphate hydrolases"/>
    <property type="match status" value="1"/>
</dbReference>
<reference evidence="3" key="1">
    <citation type="journal article" date="2017" name="Sci. Rep.">
        <title>Determination of the Genome and Primary Transcriptome of Syngas Fermenting Eubacterium limosum ATCC 8486.</title>
        <authorList>
            <person name="Song Y."/>
            <person name="Shin J."/>
            <person name="Jeong Y."/>
            <person name="Jin S."/>
            <person name="Lee J.K."/>
            <person name="Kim D.R."/>
            <person name="Kim S.C."/>
            <person name="Cho S."/>
            <person name="Cho B.K."/>
        </authorList>
    </citation>
    <scope>NUCLEOTIDE SEQUENCE [LARGE SCALE GENOMIC DNA]</scope>
    <source>
        <strain evidence="3">ATCC 8486</strain>
    </source>
</reference>
<gene>
    <name evidence="2" type="ORF">B2M23_11305</name>
</gene>
<evidence type="ECO:0000313" key="3">
    <source>
        <dbReference type="Proteomes" id="UP000192391"/>
    </source>
</evidence>
<protein>
    <submittedName>
        <fullName evidence="2">Uncharacterized protein</fullName>
    </submittedName>
</protein>
<feature type="compositionally biased region" description="Basic residues" evidence="1">
    <location>
        <begin position="169"/>
        <end position="178"/>
    </location>
</feature>
<organism evidence="2 3">
    <name type="scientific">Eubacterium limosum</name>
    <dbReference type="NCBI Taxonomy" id="1736"/>
    <lineage>
        <taxon>Bacteria</taxon>
        <taxon>Bacillati</taxon>
        <taxon>Bacillota</taxon>
        <taxon>Clostridia</taxon>
        <taxon>Eubacteriales</taxon>
        <taxon>Eubacteriaceae</taxon>
        <taxon>Eubacterium</taxon>
    </lineage>
</organism>
<dbReference type="EMBL" id="CP019962">
    <property type="protein sequence ID" value="ARD66092.1"/>
    <property type="molecule type" value="Genomic_DNA"/>
</dbReference>
<accession>A0AAC9QUU3</accession>
<dbReference type="RefSeq" id="WP_081571194.1">
    <property type="nucleotide sequence ID" value="NZ_CP019962.1"/>
</dbReference>
<evidence type="ECO:0000256" key="1">
    <source>
        <dbReference type="SAM" id="MobiDB-lite"/>
    </source>
</evidence>
<dbReference type="AlphaFoldDB" id="A0AAC9QUU3"/>
<name>A0AAC9QUU3_EUBLI</name>
<proteinExistence type="predicted"/>